<gene>
    <name evidence="2" type="ORF">D1013_04300</name>
</gene>
<feature type="transmembrane region" description="Helical" evidence="1">
    <location>
        <begin position="391"/>
        <end position="413"/>
    </location>
</feature>
<feature type="transmembrane region" description="Helical" evidence="1">
    <location>
        <begin position="30"/>
        <end position="47"/>
    </location>
</feature>
<feature type="transmembrane region" description="Helical" evidence="1">
    <location>
        <begin position="154"/>
        <end position="174"/>
    </location>
</feature>
<keyword evidence="1" id="KW-0812">Transmembrane</keyword>
<feature type="transmembrane region" description="Helical" evidence="1">
    <location>
        <begin position="67"/>
        <end position="87"/>
    </location>
</feature>
<dbReference type="AlphaFoldDB" id="A0A3G2L304"/>
<evidence type="ECO:0000313" key="2">
    <source>
        <dbReference type="EMBL" id="AYN66657.1"/>
    </source>
</evidence>
<accession>A0A3G2L304</accession>
<dbReference type="Proteomes" id="UP000276309">
    <property type="component" value="Chromosome"/>
</dbReference>
<feature type="transmembrane region" description="Helical" evidence="1">
    <location>
        <begin position="355"/>
        <end position="379"/>
    </location>
</feature>
<keyword evidence="1" id="KW-0472">Membrane</keyword>
<reference evidence="2 3" key="1">
    <citation type="submission" date="2018-08" db="EMBL/GenBank/DDBJ databases">
        <title>The reduced genetic potential of extracellular carbohydrate catabolism in Euzebyella marina RN62, a Flavobacteriia bacterium isolated from the hadal water.</title>
        <authorList>
            <person name="Xue C."/>
        </authorList>
    </citation>
    <scope>NUCLEOTIDE SEQUENCE [LARGE SCALE GENOMIC DNA]</scope>
    <source>
        <strain evidence="2 3">RN62</strain>
    </source>
</reference>
<dbReference type="RefSeq" id="WP_121847709.1">
    <property type="nucleotide sequence ID" value="NZ_CP032050.1"/>
</dbReference>
<name>A0A3G2L304_9FLAO</name>
<protein>
    <recommendedName>
        <fullName evidence="4">Oligosaccharide repeat unit polymerase</fullName>
    </recommendedName>
</protein>
<evidence type="ECO:0008006" key="4">
    <source>
        <dbReference type="Google" id="ProtNLM"/>
    </source>
</evidence>
<dbReference type="OrthoDB" id="1425878at2"/>
<keyword evidence="3" id="KW-1185">Reference proteome</keyword>
<dbReference type="KEGG" id="emar:D1013_04300"/>
<feature type="transmembrane region" description="Helical" evidence="1">
    <location>
        <begin position="205"/>
        <end position="221"/>
    </location>
</feature>
<evidence type="ECO:0000313" key="3">
    <source>
        <dbReference type="Proteomes" id="UP000276309"/>
    </source>
</evidence>
<proteinExistence type="predicted"/>
<feature type="transmembrane region" description="Helical" evidence="1">
    <location>
        <begin position="419"/>
        <end position="437"/>
    </location>
</feature>
<feature type="transmembrane region" description="Helical" evidence="1">
    <location>
        <begin position="228"/>
        <end position="247"/>
    </location>
</feature>
<evidence type="ECO:0000256" key="1">
    <source>
        <dbReference type="SAM" id="Phobius"/>
    </source>
</evidence>
<feature type="transmembrane region" description="Helical" evidence="1">
    <location>
        <begin position="181"/>
        <end position="199"/>
    </location>
</feature>
<feature type="transmembrane region" description="Helical" evidence="1">
    <location>
        <begin position="108"/>
        <end position="128"/>
    </location>
</feature>
<keyword evidence="1" id="KW-1133">Transmembrane helix</keyword>
<sequence>MILIKALSFILLFPSFFVVKKVIRKEDLNFFDLLVLFSTLFFVVIPLKSDEKVFNAIGILTTETSIYVFFYLLFFLIGSLIASSLIVPDNNSPINITYFIKKYPKIKISVFFKVLLILLPVVSLVYYIPQTSFITAFDTIQNESSKATYEQSSLIKFFSTIFRFGVIIPILLLCQNLKNKKIDILLLISLSLFLINFLMLSRRDLLEFFLFGFVVFYSINRQVINRKFISYSLIFGALIYFIYFPFYNVIRTTSVEFKIEEPFTSVQKIYEYGIDNYSKTSNSASDLTDTRAINLYRAIYWIARNDSDRDITWGGITLSAIDHAIPKFINPGKGLGSEIVLQDRQHISYDSADSFLLLALADYSTLGALITIFFYLFIYKLWKFITAVNKFIFGNSIVALYVVYSLFSLSFSIETKLDAILADTVAFLIMVVIIDVIHSTNFITIKSNKVTNREYFKSSELQGVE</sequence>
<dbReference type="EMBL" id="CP032050">
    <property type="protein sequence ID" value="AYN66657.1"/>
    <property type="molecule type" value="Genomic_DNA"/>
</dbReference>
<organism evidence="2 3">
    <name type="scientific">Euzebyella marina</name>
    <dbReference type="NCBI Taxonomy" id="1761453"/>
    <lineage>
        <taxon>Bacteria</taxon>
        <taxon>Pseudomonadati</taxon>
        <taxon>Bacteroidota</taxon>
        <taxon>Flavobacteriia</taxon>
        <taxon>Flavobacteriales</taxon>
        <taxon>Flavobacteriaceae</taxon>
        <taxon>Euzebyella</taxon>
    </lineage>
</organism>